<accession>A0A6G1J6I6</accession>
<evidence type="ECO:0000313" key="1">
    <source>
        <dbReference type="EMBL" id="KAF2686147.1"/>
    </source>
</evidence>
<dbReference type="OrthoDB" id="3801236at2759"/>
<dbReference type="EMBL" id="MU005577">
    <property type="protein sequence ID" value="KAF2686147.1"/>
    <property type="molecule type" value="Genomic_DNA"/>
</dbReference>
<organism evidence="1 2">
    <name type="scientific">Lentithecium fluviatile CBS 122367</name>
    <dbReference type="NCBI Taxonomy" id="1168545"/>
    <lineage>
        <taxon>Eukaryota</taxon>
        <taxon>Fungi</taxon>
        <taxon>Dikarya</taxon>
        <taxon>Ascomycota</taxon>
        <taxon>Pezizomycotina</taxon>
        <taxon>Dothideomycetes</taxon>
        <taxon>Pleosporomycetidae</taxon>
        <taxon>Pleosporales</taxon>
        <taxon>Massarineae</taxon>
        <taxon>Lentitheciaceae</taxon>
        <taxon>Lentithecium</taxon>
    </lineage>
</organism>
<sequence>MTTRNANFWTLFQEKLPNEMKLKILKYVVIDPRGIEYFPLVRGEASIPFELLEYPGNVGDISRDVFYRHNNFRIELQSELFTWAIRDINPFIRRITILMSPTVYSWNWIAKLASGRLNFSGLREVTVSFNSTEVRWTGISTRSLDSLEHAMKRNRICFDVRKLVVEFNWSIASSGSYWGSVTRARFMRAIIRPVLFESITAQLRDTNKKHSRFVTERRNGKETVTTMVMQI</sequence>
<keyword evidence="2" id="KW-1185">Reference proteome</keyword>
<gene>
    <name evidence="1" type="ORF">K458DRAFT_387155</name>
</gene>
<dbReference type="AlphaFoldDB" id="A0A6G1J6I6"/>
<dbReference type="Proteomes" id="UP000799291">
    <property type="component" value="Unassembled WGS sequence"/>
</dbReference>
<protein>
    <submittedName>
        <fullName evidence="1">Uncharacterized protein</fullName>
    </submittedName>
</protein>
<evidence type="ECO:0000313" key="2">
    <source>
        <dbReference type="Proteomes" id="UP000799291"/>
    </source>
</evidence>
<proteinExistence type="predicted"/>
<reference evidence="1" key="1">
    <citation type="journal article" date="2020" name="Stud. Mycol.">
        <title>101 Dothideomycetes genomes: a test case for predicting lifestyles and emergence of pathogens.</title>
        <authorList>
            <person name="Haridas S."/>
            <person name="Albert R."/>
            <person name="Binder M."/>
            <person name="Bloem J."/>
            <person name="Labutti K."/>
            <person name="Salamov A."/>
            <person name="Andreopoulos B."/>
            <person name="Baker S."/>
            <person name="Barry K."/>
            <person name="Bills G."/>
            <person name="Bluhm B."/>
            <person name="Cannon C."/>
            <person name="Castanera R."/>
            <person name="Culley D."/>
            <person name="Daum C."/>
            <person name="Ezra D."/>
            <person name="Gonzalez J."/>
            <person name="Henrissat B."/>
            <person name="Kuo A."/>
            <person name="Liang C."/>
            <person name="Lipzen A."/>
            <person name="Lutzoni F."/>
            <person name="Magnuson J."/>
            <person name="Mondo S."/>
            <person name="Nolan M."/>
            <person name="Ohm R."/>
            <person name="Pangilinan J."/>
            <person name="Park H.-J."/>
            <person name="Ramirez L."/>
            <person name="Alfaro M."/>
            <person name="Sun H."/>
            <person name="Tritt A."/>
            <person name="Yoshinaga Y."/>
            <person name="Zwiers L.-H."/>
            <person name="Turgeon B."/>
            <person name="Goodwin S."/>
            <person name="Spatafora J."/>
            <person name="Crous P."/>
            <person name="Grigoriev I."/>
        </authorList>
    </citation>
    <scope>NUCLEOTIDE SEQUENCE</scope>
    <source>
        <strain evidence="1">CBS 122367</strain>
    </source>
</reference>
<name>A0A6G1J6I6_9PLEO</name>